<organism evidence="1 2">
    <name type="scientific">Ascobolus immersus RN42</name>
    <dbReference type="NCBI Taxonomy" id="1160509"/>
    <lineage>
        <taxon>Eukaryota</taxon>
        <taxon>Fungi</taxon>
        <taxon>Dikarya</taxon>
        <taxon>Ascomycota</taxon>
        <taxon>Pezizomycotina</taxon>
        <taxon>Pezizomycetes</taxon>
        <taxon>Pezizales</taxon>
        <taxon>Ascobolaceae</taxon>
        <taxon>Ascobolus</taxon>
    </lineage>
</organism>
<proteinExistence type="predicted"/>
<dbReference type="PANTHER" id="PTHR21310:SF13">
    <property type="entry name" value="AMINOGLYCOSIDE PHOSPHOTRANSFERASE DOMAIN-CONTAINING PROTEIN"/>
    <property type="match status" value="1"/>
</dbReference>
<dbReference type="SUPFAM" id="SSF56112">
    <property type="entry name" value="Protein kinase-like (PK-like)"/>
    <property type="match status" value="1"/>
</dbReference>
<dbReference type="Proteomes" id="UP000275078">
    <property type="component" value="Unassembled WGS sequence"/>
</dbReference>
<dbReference type="PANTHER" id="PTHR21310">
    <property type="entry name" value="AMINOGLYCOSIDE PHOSPHOTRANSFERASE-RELATED-RELATED"/>
    <property type="match status" value="1"/>
</dbReference>
<accession>A0A3N4HNP3</accession>
<dbReference type="AlphaFoldDB" id="A0A3N4HNP3"/>
<keyword evidence="2" id="KW-1185">Reference proteome</keyword>
<evidence type="ECO:0000313" key="1">
    <source>
        <dbReference type="EMBL" id="RPA74566.1"/>
    </source>
</evidence>
<name>A0A3N4HNP3_ASCIM</name>
<dbReference type="EMBL" id="ML119787">
    <property type="protein sequence ID" value="RPA74566.1"/>
    <property type="molecule type" value="Genomic_DNA"/>
</dbReference>
<evidence type="ECO:0000313" key="2">
    <source>
        <dbReference type="Proteomes" id="UP000275078"/>
    </source>
</evidence>
<dbReference type="OrthoDB" id="10003767at2759"/>
<dbReference type="InterPro" id="IPR011009">
    <property type="entry name" value="Kinase-like_dom_sf"/>
</dbReference>
<gene>
    <name evidence="1" type="ORF">BJ508DRAFT_418581</name>
</gene>
<dbReference type="InterPro" id="IPR051678">
    <property type="entry name" value="AGP_Transferase"/>
</dbReference>
<reference evidence="1 2" key="1">
    <citation type="journal article" date="2018" name="Nat. Ecol. Evol.">
        <title>Pezizomycetes genomes reveal the molecular basis of ectomycorrhizal truffle lifestyle.</title>
        <authorList>
            <person name="Murat C."/>
            <person name="Payen T."/>
            <person name="Noel B."/>
            <person name="Kuo A."/>
            <person name="Morin E."/>
            <person name="Chen J."/>
            <person name="Kohler A."/>
            <person name="Krizsan K."/>
            <person name="Balestrini R."/>
            <person name="Da Silva C."/>
            <person name="Montanini B."/>
            <person name="Hainaut M."/>
            <person name="Levati E."/>
            <person name="Barry K.W."/>
            <person name="Belfiori B."/>
            <person name="Cichocki N."/>
            <person name="Clum A."/>
            <person name="Dockter R.B."/>
            <person name="Fauchery L."/>
            <person name="Guy J."/>
            <person name="Iotti M."/>
            <person name="Le Tacon F."/>
            <person name="Lindquist E.A."/>
            <person name="Lipzen A."/>
            <person name="Malagnac F."/>
            <person name="Mello A."/>
            <person name="Molinier V."/>
            <person name="Miyauchi S."/>
            <person name="Poulain J."/>
            <person name="Riccioni C."/>
            <person name="Rubini A."/>
            <person name="Sitrit Y."/>
            <person name="Splivallo R."/>
            <person name="Traeger S."/>
            <person name="Wang M."/>
            <person name="Zifcakova L."/>
            <person name="Wipf D."/>
            <person name="Zambonelli A."/>
            <person name="Paolocci F."/>
            <person name="Nowrousian M."/>
            <person name="Ottonello S."/>
            <person name="Baldrian P."/>
            <person name="Spatafora J.W."/>
            <person name="Henrissat B."/>
            <person name="Nagy L.G."/>
            <person name="Aury J.M."/>
            <person name="Wincker P."/>
            <person name="Grigoriev I.V."/>
            <person name="Bonfante P."/>
            <person name="Martin F.M."/>
        </authorList>
    </citation>
    <scope>NUCLEOTIDE SEQUENCE [LARGE SCALE GENOMIC DNA]</scope>
    <source>
        <strain evidence="1 2">RN42</strain>
    </source>
</reference>
<sequence>MEPDPIWSKEPDIEAIQRIAQACLRATGAERQVSVSFLAEGTFNKAYIITVTDDLRSFRFIFRVALPIYPHYKTSSEVGTVSYIRKHTNCTVPIPQVYFYDSSSDNELGFEWIMMDFIEGVRLGQVWGKLEMEHMPRWLKLLEILQDL</sequence>
<protein>
    <submittedName>
        <fullName evidence="1">Uncharacterized protein</fullName>
    </submittedName>
</protein>